<dbReference type="Proteomes" id="UP000235965">
    <property type="component" value="Unassembled WGS sequence"/>
</dbReference>
<name>A0A2J7RFH3_9NEOP</name>
<gene>
    <name evidence="3" type="ORF">B7P43_G11086</name>
</gene>
<feature type="region of interest" description="Disordered" evidence="1">
    <location>
        <begin position="179"/>
        <end position="217"/>
    </location>
</feature>
<evidence type="ECO:0000256" key="1">
    <source>
        <dbReference type="SAM" id="MobiDB-lite"/>
    </source>
</evidence>
<comment type="caution">
    <text evidence="3">The sequence shown here is derived from an EMBL/GenBank/DDBJ whole genome shotgun (WGS) entry which is preliminary data.</text>
</comment>
<sequence>MLIAMRHKAHLVAAIDSDKGTILDIRKKNIVRTVPKWSGGCTKDGRYGLYAPSRGGLELLELKRGHSVKTFIPKVAEGVFTVICMFNQTDETSDAKMIANFRMQAELSAVESTEDGKNIVLGTVDGCVSVLALADPAKPEMKEYLAGLPSRDEEWKKKTEKLKAHTLFKAAASIAKLSTKFNNSNNNENADDDEHVQPATEEETPREDRDADEEEEL</sequence>
<dbReference type="OrthoDB" id="2325716at2759"/>
<evidence type="ECO:0000313" key="3">
    <source>
        <dbReference type="EMBL" id="PNF39579.1"/>
    </source>
</evidence>
<accession>A0A2J7RFH3</accession>
<dbReference type="AlphaFoldDB" id="A0A2J7RFH3"/>
<organism evidence="3 4">
    <name type="scientific">Cryptotermes secundus</name>
    <dbReference type="NCBI Taxonomy" id="105785"/>
    <lineage>
        <taxon>Eukaryota</taxon>
        <taxon>Metazoa</taxon>
        <taxon>Ecdysozoa</taxon>
        <taxon>Arthropoda</taxon>
        <taxon>Hexapoda</taxon>
        <taxon>Insecta</taxon>
        <taxon>Pterygota</taxon>
        <taxon>Neoptera</taxon>
        <taxon>Polyneoptera</taxon>
        <taxon>Dictyoptera</taxon>
        <taxon>Blattodea</taxon>
        <taxon>Blattoidea</taxon>
        <taxon>Termitoidae</taxon>
        <taxon>Kalotermitidae</taxon>
        <taxon>Cryptotermitinae</taxon>
        <taxon>Cryptotermes</taxon>
    </lineage>
</organism>
<feature type="compositionally biased region" description="Acidic residues" evidence="1">
    <location>
        <begin position="189"/>
        <end position="217"/>
    </location>
</feature>
<evidence type="ECO:0000313" key="4">
    <source>
        <dbReference type="Proteomes" id="UP000235965"/>
    </source>
</evidence>
<dbReference type="InterPro" id="IPR056534">
    <property type="entry name" value="Beta-prop_NWD2_C"/>
</dbReference>
<proteinExistence type="predicted"/>
<evidence type="ECO:0000259" key="2">
    <source>
        <dbReference type="Pfam" id="PF23586"/>
    </source>
</evidence>
<protein>
    <recommendedName>
        <fullName evidence="2">NWD2 C-terminal beta-propeller domain-containing protein</fullName>
    </recommendedName>
</protein>
<reference evidence="3 4" key="1">
    <citation type="submission" date="2017-12" db="EMBL/GenBank/DDBJ databases">
        <title>Hemimetabolous genomes reveal molecular basis of termite eusociality.</title>
        <authorList>
            <person name="Harrison M.C."/>
            <person name="Jongepier E."/>
            <person name="Robertson H.M."/>
            <person name="Arning N."/>
            <person name="Bitard-Feildel T."/>
            <person name="Chao H."/>
            <person name="Childers C.P."/>
            <person name="Dinh H."/>
            <person name="Doddapaneni H."/>
            <person name="Dugan S."/>
            <person name="Gowin J."/>
            <person name="Greiner C."/>
            <person name="Han Y."/>
            <person name="Hu H."/>
            <person name="Hughes D.S.T."/>
            <person name="Huylmans A.-K."/>
            <person name="Kemena C."/>
            <person name="Kremer L.P.M."/>
            <person name="Lee S.L."/>
            <person name="Lopez-Ezquerra A."/>
            <person name="Mallet L."/>
            <person name="Monroy-Kuhn J.M."/>
            <person name="Moser A."/>
            <person name="Murali S.C."/>
            <person name="Muzny D.M."/>
            <person name="Otani S."/>
            <person name="Piulachs M.-D."/>
            <person name="Poelchau M."/>
            <person name="Qu J."/>
            <person name="Schaub F."/>
            <person name="Wada-Katsumata A."/>
            <person name="Worley K.C."/>
            <person name="Xie Q."/>
            <person name="Ylla G."/>
            <person name="Poulsen M."/>
            <person name="Gibbs R.A."/>
            <person name="Schal C."/>
            <person name="Richards S."/>
            <person name="Belles X."/>
            <person name="Korb J."/>
            <person name="Bornberg-Bauer E."/>
        </authorList>
    </citation>
    <scope>NUCLEOTIDE SEQUENCE [LARGE SCALE GENOMIC DNA]</scope>
    <source>
        <tissue evidence="3">Whole body</tissue>
    </source>
</reference>
<dbReference type="Pfam" id="PF23586">
    <property type="entry name" value="Beta-prop_NWD2_C"/>
    <property type="match status" value="1"/>
</dbReference>
<dbReference type="EMBL" id="NEVH01004413">
    <property type="protein sequence ID" value="PNF39579.1"/>
    <property type="molecule type" value="Genomic_DNA"/>
</dbReference>
<keyword evidence="4" id="KW-1185">Reference proteome</keyword>
<feature type="domain" description="NWD2 C-terminal beta-propeller" evidence="2">
    <location>
        <begin position="2"/>
        <end position="133"/>
    </location>
</feature>